<feature type="transmembrane region" description="Helical" evidence="1">
    <location>
        <begin position="102"/>
        <end position="126"/>
    </location>
</feature>
<dbReference type="EMBL" id="FORF01000031">
    <property type="protein sequence ID" value="SFJ58138.1"/>
    <property type="molecule type" value="Genomic_DNA"/>
</dbReference>
<feature type="transmembrane region" description="Helical" evidence="1">
    <location>
        <begin position="138"/>
        <end position="162"/>
    </location>
</feature>
<accession>A0A1I3SHE9</accession>
<keyword evidence="3" id="KW-0378">Hydrolase</keyword>
<evidence type="ECO:0000256" key="1">
    <source>
        <dbReference type="SAM" id="Phobius"/>
    </source>
</evidence>
<keyword evidence="1" id="KW-0812">Transmembrane</keyword>
<dbReference type="AlphaFoldDB" id="A0A1I3SHE9"/>
<dbReference type="Proteomes" id="UP000242763">
    <property type="component" value="Unassembled WGS sequence"/>
</dbReference>
<name>A0A1I3SHE9_9HYPH</name>
<dbReference type="GO" id="GO:0016020">
    <property type="term" value="C:membrane"/>
    <property type="evidence" value="ECO:0007669"/>
    <property type="project" value="TreeGrafter"/>
</dbReference>
<keyword evidence="3" id="KW-0808">Transferase</keyword>
<protein>
    <submittedName>
        <fullName evidence="3">Peptidoglycan/LPS O-acetylase OafA/YrhL, contains acyltransferase and SGNH-hydrolase domains</fullName>
    </submittedName>
</protein>
<keyword evidence="1" id="KW-0472">Membrane</keyword>
<organism evidence="3 4">
    <name type="scientific">Aquamicrobium aerolatum DSM 21857</name>
    <dbReference type="NCBI Taxonomy" id="1121003"/>
    <lineage>
        <taxon>Bacteria</taxon>
        <taxon>Pseudomonadati</taxon>
        <taxon>Pseudomonadota</taxon>
        <taxon>Alphaproteobacteria</taxon>
        <taxon>Hyphomicrobiales</taxon>
        <taxon>Phyllobacteriaceae</taxon>
        <taxon>Aerobium</taxon>
    </lineage>
</organism>
<dbReference type="InterPro" id="IPR002656">
    <property type="entry name" value="Acyl_transf_3_dom"/>
</dbReference>
<dbReference type="PANTHER" id="PTHR23028">
    <property type="entry name" value="ACETYLTRANSFERASE"/>
    <property type="match status" value="1"/>
</dbReference>
<keyword evidence="3" id="KW-0012">Acyltransferase</keyword>
<dbReference type="GO" id="GO:0000271">
    <property type="term" value="P:polysaccharide biosynthetic process"/>
    <property type="evidence" value="ECO:0007669"/>
    <property type="project" value="TreeGrafter"/>
</dbReference>
<gene>
    <name evidence="3" type="ORF">SAMN03080618_03371</name>
</gene>
<dbReference type="STRING" id="1121003.SAMN03080618_03371"/>
<evidence type="ECO:0000259" key="2">
    <source>
        <dbReference type="Pfam" id="PF01757"/>
    </source>
</evidence>
<dbReference type="GO" id="GO:0016787">
    <property type="term" value="F:hydrolase activity"/>
    <property type="evidence" value="ECO:0007669"/>
    <property type="project" value="UniProtKB-KW"/>
</dbReference>
<feature type="transmembrane region" description="Helical" evidence="1">
    <location>
        <begin position="228"/>
        <end position="247"/>
    </location>
</feature>
<feature type="transmembrane region" description="Helical" evidence="1">
    <location>
        <begin position="290"/>
        <end position="313"/>
    </location>
</feature>
<dbReference type="InterPro" id="IPR050879">
    <property type="entry name" value="Acyltransferase_3"/>
</dbReference>
<evidence type="ECO:0000313" key="3">
    <source>
        <dbReference type="EMBL" id="SFJ58138.1"/>
    </source>
</evidence>
<feature type="transmembrane region" description="Helical" evidence="1">
    <location>
        <begin position="15"/>
        <end position="38"/>
    </location>
</feature>
<feature type="domain" description="Acyltransferase 3" evidence="2">
    <location>
        <begin position="11"/>
        <end position="342"/>
    </location>
</feature>
<feature type="transmembrane region" description="Helical" evidence="1">
    <location>
        <begin position="169"/>
        <end position="189"/>
    </location>
</feature>
<feature type="transmembrane region" description="Helical" evidence="1">
    <location>
        <begin position="329"/>
        <end position="352"/>
    </location>
</feature>
<evidence type="ECO:0000313" key="4">
    <source>
        <dbReference type="Proteomes" id="UP000242763"/>
    </source>
</evidence>
<dbReference type="PANTHER" id="PTHR23028:SF53">
    <property type="entry name" value="ACYL_TRANSF_3 DOMAIN-CONTAINING PROTEIN"/>
    <property type="match status" value="1"/>
</dbReference>
<keyword evidence="1" id="KW-1133">Transmembrane helix</keyword>
<dbReference type="GO" id="GO:0016747">
    <property type="term" value="F:acyltransferase activity, transferring groups other than amino-acyl groups"/>
    <property type="evidence" value="ECO:0007669"/>
    <property type="project" value="InterPro"/>
</dbReference>
<keyword evidence="4" id="KW-1185">Reference proteome</keyword>
<proteinExistence type="predicted"/>
<reference evidence="4" key="1">
    <citation type="submission" date="2016-10" db="EMBL/GenBank/DDBJ databases">
        <authorList>
            <person name="Varghese N."/>
            <person name="Submissions S."/>
        </authorList>
    </citation>
    <scope>NUCLEOTIDE SEQUENCE [LARGE SCALE GENOMIC DNA]</scope>
    <source>
        <strain evidence="4">DSM 21857</strain>
    </source>
</reference>
<sequence length="389" mass="43814">MRSFNRSYMPEIDHLRAYAALIILLYHGLQLIGSPIIYGRSFDSSVPWPQPNNPLMLLIVEGHSAVSLFIVLSGFILSVGVLDKTIDYGRFILARVLRIYPLMMLCLMLAVATTGSDLLAFLNSALPIDPRNQISSPFVAMFWAVKVEFQCYLLFPALLWLLSHHGPRALLAIIGLMLVLRVIAVFGADANPRDLSYWTLAGRIDQFVIGMLAASLYKRWGKEQISGWFFPVAFGVAITMLFVFNRFGGWPNQSPWRVVFPPIEGAVWASVILSYLSAGQVLMRIRVGAMLTWLGSISYSAYLLHFVVISAVINHKWWIELTGRGDWDAIITTLLVVFPVVTMLAVLTYRIIEKPFMAMRPRYAQPRMNVGARFNREKDTVKRKPAVSG</sequence>
<dbReference type="Pfam" id="PF01757">
    <property type="entry name" value="Acyl_transf_3"/>
    <property type="match status" value="1"/>
</dbReference>
<feature type="transmembrane region" description="Helical" evidence="1">
    <location>
        <begin position="58"/>
        <end position="82"/>
    </location>
</feature>